<feature type="transmembrane region" description="Helical" evidence="5">
    <location>
        <begin position="267"/>
        <end position="285"/>
    </location>
</feature>
<keyword evidence="2 5" id="KW-0812">Transmembrane</keyword>
<name>A0A386ULP4_9RHOB</name>
<dbReference type="PROSITE" id="PS51257">
    <property type="entry name" value="PROKAR_LIPOPROTEIN"/>
    <property type="match status" value="1"/>
</dbReference>
<feature type="transmembrane region" description="Helical" evidence="5">
    <location>
        <begin position="162"/>
        <end position="180"/>
    </location>
</feature>
<dbReference type="InterPro" id="IPR011701">
    <property type="entry name" value="MFS"/>
</dbReference>
<evidence type="ECO:0000313" key="7">
    <source>
        <dbReference type="Proteomes" id="UP000272010"/>
    </source>
</evidence>
<dbReference type="InterPro" id="IPR051788">
    <property type="entry name" value="MFS_Transporter"/>
</dbReference>
<feature type="transmembrane region" description="Helical" evidence="5">
    <location>
        <begin position="43"/>
        <end position="62"/>
    </location>
</feature>
<keyword evidence="4 5" id="KW-0472">Membrane</keyword>
<feature type="transmembrane region" description="Helical" evidence="5">
    <location>
        <begin position="322"/>
        <end position="346"/>
    </location>
</feature>
<evidence type="ECO:0000256" key="1">
    <source>
        <dbReference type="ARBA" id="ARBA00004141"/>
    </source>
</evidence>
<organism evidence="6 7">
    <name type="scientific">Paracoccus yeei</name>
    <dbReference type="NCBI Taxonomy" id="147645"/>
    <lineage>
        <taxon>Bacteria</taxon>
        <taxon>Pseudomonadati</taxon>
        <taxon>Pseudomonadota</taxon>
        <taxon>Alphaproteobacteria</taxon>
        <taxon>Rhodobacterales</taxon>
        <taxon>Paracoccaceae</taxon>
        <taxon>Paracoccus</taxon>
    </lineage>
</organism>
<dbReference type="GO" id="GO:0022857">
    <property type="term" value="F:transmembrane transporter activity"/>
    <property type="evidence" value="ECO:0007669"/>
    <property type="project" value="InterPro"/>
</dbReference>
<dbReference type="RefSeq" id="WP_120441147.1">
    <property type="nucleotide sequence ID" value="NZ_CP031078.1"/>
</dbReference>
<evidence type="ECO:0000313" key="6">
    <source>
        <dbReference type="EMBL" id="AYF00802.1"/>
    </source>
</evidence>
<dbReference type="Gene3D" id="1.20.1250.20">
    <property type="entry name" value="MFS general substrate transporter like domains"/>
    <property type="match status" value="2"/>
</dbReference>
<dbReference type="GO" id="GO:0016020">
    <property type="term" value="C:membrane"/>
    <property type="evidence" value="ECO:0007669"/>
    <property type="project" value="UniProtKB-SubCell"/>
</dbReference>
<dbReference type="SUPFAM" id="SSF103473">
    <property type="entry name" value="MFS general substrate transporter"/>
    <property type="match status" value="1"/>
</dbReference>
<feature type="transmembrane region" description="Helical" evidence="5">
    <location>
        <begin position="97"/>
        <end position="117"/>
    </location>
</feature>
<dbReference type="PANTHER" id="PTHR23514">
    <property type="entry name" value="BYPASS OF STOP CODON PROTEIN 6"/>
    <property type="match status" value="1"/>
</dbReference>
<feature type="transmembrane region" description="Helical" evidence="5">
    <location>
        <begin position="201"/>
        <end position="226"/>
    </location>
</feature>
<dbReference type="EMBL" id="CP031078">
    <property type="protein sequence ID" value="AYF00802.1"/>
    <property type="molecule type" value="Genomic_DNA"/>
</dbReference>
<dbReference type="Pfam" id="PF07690">
    <property type="entry name" value="MFS_1"/>
    <property type="match status" value="1"/>
</dbReference>
<feature type="transmembrane region" description="Helical" evidence="5">
    <location>
        <begin position="138"/>
        <end position="156"/>
    </location>
</feature>
<dbReference type="PANTHER" id="PTHR23514:SF13">
    <property type="entry name" value="INNER MEMBRANE PROTEIN YBJJ"/>
    <property type="match status" value="1"/>
</dbReference>
<sequence length="378" mass="37492">MTGNDRPETRLATRLSFLAAGFAMACWAPLVPFAKRNVGVDEAGLGLLLLCLGVGAVAAMPLTGGLAARVGSKPLILGGGLALVLLLPLLVLAQSAALLALALAGFGAALGTLDVAMNIHAVEVERDAPRPMMSGFHAMYSIGGFAGAGGVTLLLGTGVGPALAAACGSLLTLAALLVAWPRLLTARAGAPVPFALPHGSVLVLALLAAITFLVEGAILDWGALLVTARGLLEPAQAGLGYMLFSGAMTLGRLTGDRVVARLGDARILALGGGLAVLGLGLLLAAPGPILALPGFALIGLGAANIVPVLFSLAGRQSVMPPALAIAAVTTVGYGGILLGPALLGFVAHRFDLVAAFALLAVLLGIIPATARRVAGAGR</sequence>
<feature type="transmembrane region" description="Helical" evidence="5">
    <location>
        <begin position="12"/>
        <end position="31"/>
    </location>
</feature>
<dbReference type="InterPro" id="IPR036259">
    <property type="entry name" value="MFS_trans_sf"/>
</dbReference>
<evidence type="ECO:0000256" key="2">
    <source>
        <dbReference type="ARBA" id="ARBA00022692"/>
    </source>
</evidence>
<feature type="transmembrane region" description="Helical" evidence="5">
    <location>
        <begin position="352"/>
        <end position="370"/>
    </location>
</feature>
<feature type="transmembrane region" description="Helical" evidence="5">
    <location>
        <begin position="291"/>
        <end position="310"/>
    </location>
</feature>
<proteinExistence type="predicted"/>
<dbReference type="Proteomes" id="UP000272010">
    <property type="component" value="Chromosome"/>
</dbReference>
<gene>
    <name evidence="6" type="ORF">PY32053_01144</name>
</gene>
<evidence type="ECO:0000256" key="4">
    <source>
        <dbReference type="ARBA" id="ARBA00023136"/>
    </source>
</evidence>
<accession>A0A386ULP4</accession>
<evidence type="ECO:0000256" key="5">
    <source>
        <dbReference type="SAM" id="Phobius"/>
    </source>
</evidence>
<dbReference type="AlphaFoldDB" id="A0A386ULP4"/>
<reference evidence="7" key="1">
    <citation type="submission" date="2018-07" db="EMBL/GenBank/DDBJ databases">
        <title>Genome Structure of the Opportunistic Pathogen Paracoccus yeei (Alphaproteobacteria) and Identification of Putative Virulence Factors.</title>
        <authorList>
            <person name="Lasek R."/>
            <person name="Szuplewska M."/>
            <person name="Mitura M."/>
            <person name="Decewicz P."/>
            <person name="Chmielowska C."/>
            <person name="Pawlot A."/>
            <person name="Sentkowska D."/>
            <person name="Czarnecki J."/>
            <person name="Bartosik D."/>
        </authorList>
    </citation>
    <scope>NUCLEOTIDE SEQUENCE [LARGE SCALE GENOMIC DNA]</scope>
    <source>
        <strain evidence="7">CCUG 32053</strain>
    </source>
</reference>
<comment type="subcellular location">
    <subcellularLocation>
        <location evidence="1">Membrane</location>
        <topology evidence="1">Multi-pass membrane protein</topology>
    </subcellularLocation>
</comment>
<feature type="transmembrane region" description="Helical" evidence="5">
    <location>
        <begin position="74"/>
        <end position="91"/>
    </location>
</feature>
<dbReference type="CDD" id="cd17393">
    <property type="entry name" value="MFS_MosC_like"/>
    <property type="match status" value="1"/>
</dbReference>
<evidence type="ECO:0000256" key="3">
    <source>
        <dbReference type="ARBA" id="ARBA00022989"/>
    </source>
</evidence>
<keyword evidence="3 5" id="KW-1133">Transmembrane helix</keyword>
<feature type="transmembrane region" description="Helical" evidence="5">
    <location>
        <begin position="238"/>
        <end position="255"/>
    </location>
</feature>
<protein>
    <submittedName>
        <fullName evidence="6">MFS transporter</fullName>
    </submittedName>
</protein>